<dbReference type="InterPro" id="IPR015803">
    <property type="entry name" value="Cys-tRNA-ligase"/>
</dbReference>
<dbReference type="InterPro" id="IPR056411">
    <property type="entry name" value="CysS_C"/>
</dbReference>
<dbReference type="Proteomes" id="UP000510821">
    <property type="component" value="Chromosome"/>
</dbReference>
<dbReference type="GO" id="GO:0006423">
    <property type="term" value="P:cysteinyl-tRNA aminoacylation"/>
    <property type="evidence" value="ECO:0007669"/>
    <property type="project" value="UniProtKB-UniRule"/>
</dbReference>
<keyword evidence="4 12" id="KW-0436">Ligase</keyword>
<evidence type="ECO:0000256" key="10">
    <source>
        <dbReference type="ARBA" id="ARBA00023146"/>
    </source>
</evidence>
<evidence type="ECO:0000313" key="15">
    <source>
        <dbReference type="EMBL" id="QLJ53169.1"/>
    </source>
</evidence>
<dbReference type="InterPro" id="IPR009080">
    <property type="entry name" value="tRNAsynth_Ia_anticodon-bd"/>
</dbReference>
<keyword evidence="13" id="KW-0175">Coiled coil</keyword>
<keyword evidence="3 12" id="KW-0963">Cytoplasm</keyword>
<dbReference type="Gene3D" id="3.40.50.620">
    <property type="entry name" value="HUPs"/>
    <property type="match status" value="1"/>
</dbReference>
<comment type="subcellular location">
    <subcellularLocation>
        <location evidence="1 12">Cytoplasm</location>
    </subcellularLocation>
</comment>
<dbReference type="Gene3D" id="1.20.120.1910">
    <property type="entry name" value="Cysteine-tRNA ligase, C-terminal anti-codon recognition domain"/>
    <property type="match status" value="1"/>
</dbReference>
<dbReference type="HAMAP" id="MF_00041">
    <property type="entry name" value="Cys_tRNA_synth"/>
    <property type="match status" value="1"/>
</dbReference>
<dbReference type="EC" id="6.1.1.16" evidence="12"/>
<evidence type="ECO:0000256" key="5">
    <source>
        <dbReference type="ARBA" id="ARBA00022723"/>
    </source>
</evidence>
<keyword evidence="6 12" id="KW-0547">Nucleotide-binding</keyword>
<feature type="binding site" evidence="12">
    <location>
        <position position="217"/>
    </location>
    <ligand>
        <name>Zn(2+)</name>
        <dbReference type="ChEBI" id="CHEBI:29105"/>
    </ligand>
</feature>
<feature type="coiled-coil region" evidence="13">
    <location>
        <begin position="311"/>
        <end position="366"/>
    </location>
</feature>
<evidence type="ECO:0000256" key="7">
    <source>
        <dbReference type="ARBA" id="ARBA00022833"/>
    </source>
</evidence>
<evidence type="ECO:0000256" key="9">
    <source>
        <dbReference type="ARBA" id="ARBA00022917"/>
    </source>
</evidence>
<proteinExistence type="inferred from homology"/>
<evidence type="ECO:0000256" key="13">
    <source>
        <dbReference type="SAM" id="Coils"/>
    </source>
</evidence>
<dbReference type="SUPFAM" id="SSF47323">
    <property type="entry name" value="Anticodon-binding domain of a subclass of class I aminoacyl-tRNA synthetases"/>
    <property type="match status" value="1"/>
</dbReference>
<evidence type="ECO:0000256" key="3">
    <source>
        <dbReference type="ARBA" id="ARBA00022490"/>
    </source>
</evidence>
<dbReference type="FunFam" id="3.40.50.620:FF:000130">
    <property type="entry name" value="Cysteine--tRNA ligase"/>
    <property type="match status" value="1"/>
</dbReference>
<sequence>MLKVHNSLSGRREEFVPIKKGRVGIYVCGPTVYDWAHLGHARTYTAFDTIVSWLKHKGFSVMYIQNITDVGHLREDTGEDKIGKKSAEEKIHPMTLVEKYMREYFRDMDALGVERPGISPRATGHIIEMIEAVKKLIEKEYAYEVGGNVFFDVSKFKGYGKLSKINPEEMAAGTRFEVHPDKRHPEDFALWKKAKEGDPFKWPSPWGEGFPGWHIECSVMAGKYLGEQIDIHGGGRDLKFPHHENEIAQAEALTGKKPFVKYWLHTEFLTINGEKMAKSLGNYVTLRQVLERYEPDTLRFFFASTHYRSPIDYTEKNLEQAKRSLGSLKNSVMLLKRLKTGKGSDEEELEKEMKKAAEDFEKAMDDDFNTPGAIAALFEFSGRLNTFTSKNDSMSEELKSKILKMFDELGGILGLKLTEERKAGGEKLERAVELLIKAREELRKKGDWKASDDIRSELRKIGIALNDEKEGTSWKLE</sequence>
<protein>
    <recommendedName>
        <fullName evidence="12">Cysteine--tRNA ligase</fullName>
        <ecNumber evidence="12">6.1.1.16</ecNumber>
    </recommendedName>
    <alternativeName>
        <fullName evidence="12">Cysteinyl-tRNA synthetase</fullName>
        <shortName evidence="12">CysRS</shortName>
    </alternativeName>
</protein>
<evidence type="ECO:0000256" key="6">
    <source>
        <dbReference type="ARBA" id="ARBA00022741"/>
    </source>
</evidence>
<feature type="binding site" evidence="12">
    <location>
        <position position="246"/>
    </location>
    <ligand>
        <name>Zn(2+)</name>
        <dbReference type="ChEBI" id="CHEBI:29105"/>
    </ligand>
</feature>
<keyword evidence="5 12" id="KW-0479">Metal-binding</keyword>
<dbReference type="PANTHER" id="PTHR10890">
    <property type="entry name" value="CYSTEINYL-TRNA SYNTHETASE"/>
    <property type="match status" value="1"/>
</dbReference>
<dbReference type="GO" id="GO:0008270">
    <property type="term" value="F:zinc ion binding"/>
    <property type="evidence" value="ECO:0007669"/>
    <property type="project" value="UniProtKB-UniRule"/>
</dbReference>
<keyword evidence="10 12" id="KW-0030">Aminoacyl-tRNA synthetase</keyword>
<keyword evidence="9 12" id="KW-0648">Protein biosynthesis</keyword>
<comment type="similarity">
    <text evidence="2 12">Belongs to the class-I aminoacyl-tRNA synthetase family.</text>
</comment>
<dbReference type="CDD" id="cd00672">
    <property type="entry name" value="CysRS_core"/>
    <property type="match status" value="1"/>
</dbReference>
<dbReference type="KEGG" id="flt:Sv326_0994"/>
<dbReference type="GO" id="GO:0004817">
    <property type="term" value="F:cysteine-tRNA ligase activity"/>
    <property type="evidence" value="ECO:0007669"/>
    <property type="project" value="UniProtKB-UniRule"/>
</dbReference>
<dbReference type="Pfam" id="PF09190">
    <property type="entry name" value="DALR_2"/>
    <property type="match status" value="1"/>
</dbReference>
<dbReference type="GO" id="GO:0005524">
    <property type="term" value="F:ATP binding"/>
    <property type="evidence" value="ECO:0007669"/>
    <property type="project" value="UniProtKB-UniRule"/>
</dbReference>
<evidence type="ECO:0000256" key="2">
    <source>
        <dbReference type="ARBA" id="ARBA00005594"/>
    </source>
</evidence>
<dbReference type="GO" id="GO:0005737">
    <property type="term" value="C:cytoplasm"/>
    <property type="evidence" value="ECO:0007669"/>
    <property type="project" value="UniProtKB-SubCell"/>
</dbReference>
<evidence type="ECO:0000256" key="1">
    <source>
        <dbReference type="ARBA" id="ARBA00004496"/>
    </source>
</evidence>
<dbReference type="InterPro" id="IPR032678">
    <property type="entry name" value="tRNA-synt_1_cat_dom"/>
</dbReference>
<comment type="catalytic activity">
    <reaction evidence="11 12">
        <text>tRNA(Cys) + L-cysteine + ATP = L-cysteinyl-tRNA(Cys) + AMP + diphosphate</text>
        <dbReference type="Rhea" id="RHEA:17773"/>
        <dbReference type="Rhea" id="RHEA-COMP:9661"/>
        <dbReference type="Rhea" id="RHEA-COMP:9679"/>
        <dbReference type="ChEBI" id="CHEBI:30616"/>
        <dbReference type="ChEBI" id="CHEBI:33019"/>
        <dbReference type="ChEBI" id="CHEBI:35235"/>
        <dbReference type="ChEBI" id="CHEBI:78442"/>
        <dbReference type="ChEBI" id="CHEBI:78517"/>
        <dbReference type="ChEBI" id="CHEBI:456215"/>
        <dbReference type="EC" id="6.1.1.16"/>
    </reaction>
</comment>
<feature type="short sequence motif" description="'KMSKS' region" evidence="12">
    <location>
        <begin position="275"/>
        <end position="279"/>
    </location>
</feature>
<comment type="cofactor">
    <cofactor evidence="12">
        <name>Zn(2+)</name>
        <dbReference type="ChEBI" id="CHEBI:29105"/>
    </cofactor>
    <text evidence="12">Binds 1 zinc ion per subunit.</text>
</comment>
<dbReference type="NCBIfam" id="TIGR00435">
    <property type="entry name" value="cysS"/>
    <property type="match status" value="1"/>
</dbReference>
<evidence type="ECO:0000259" key="14">
    <source>
        <dbReference type="SMART" id="SM00840"/>
    </source>
</evidence>
<gene>
    <name evidence="12" type="primary">cysS</name>
    <name evidence="15" type="ORF">Sv326_0994</name>
</gene>
<dbReference type="InterPro" id="IPR014729">
    <property type="entry name" value="Rossmann-like_a/b/a_fold"/>
</dbReference>
<organism evidence="15 16">
    <name type="scientific">Fermentimicrarchaeum limneticum</name>
    <dbReference type="NCBI Taxonomy" id="2795018"/>
    <lineage>
        <taxon>Archaea</taxon>
        <taxon>Candidatus Micrarchaeota</taxon>
        <taxon>Candidatus Fermentimicrarchaeales</taxon>
        <taxon>Candidatus Fermentimicrarchaeaceae</taxon>
        <taxon>Candidatus Fermentimicrarchaeum</taxon>
    </lineage>
</organism>
<feature type="short sequence motif" description="'HIGH' region" evidence="12">
    <location>
        <begin position="30"/>
        <end position="40"/>
    </location>
</feature>
<evidence type="ECO:0000256" key="12">
    <source>
        <dbReference type="HAMAP-Rule" id="MF_00041"/>
    </source>
</evidence>
<feature type="binding site" evidence="12">
    <location>
        <position position="28"/>
    </location>
    <ligand>
        <name>Zn(2+)</name>
        <dbReference type="ChEBI" id="CHEBI:29105"/>
    </ligand>
</feature>
<dbReference type="SMART" id="SM00840">
    <property type="entry name" value="DALR_2"/>
    <property type="match status" value="1"/>
</dbReference>
<reference evidence="16" key="1">
    <citation type="submission" date="2020-07" db="EMBL/GenBank/DDBJ databases">
        <title>Metabolic diversity and evolutionary history of the archaeal phylum ###Micrarchaeota### uncovered from a freshwater lake metagenome.</title>
        <authorList>
            <person name="Kadnikov V.V."/>
            <person name="Savvichev A.S."/>
            <person name="Mardanov A.V."/>
            <person name="Beletsky A.V."/>
            <person name="Chupakov A.V."/>
            <person name="Kokryatskaya N.M."/>
            <person name="Pimenov N.V."/>
            <person name="Ravin N.V."/>
        </authorList>
    </citation>
    <scope>NUCLEOTIDE SEQUENCE [LARGE SCALE GENOMIC DNA]</scope>
</reference>
<dbReference type="SUPFAM" id="SSF52374">
    <property type="entry name" value="Nucleotidylyl transferase"/>
    <property type="match status" value="1"/>
</dbReference>
<dbReference type="Pfam" id="PF01406">
    <property type="entry name" value="tRNA-synt_1e"/>
    <property type="match status" value="1"/>
</dbReference>
<evidence type="ECO:0000256" key="4">
    <source>
        <dbReference type="ARBA" id="ARBA00022598"/>
    </source>
</evidence>
<accession>A0A7D5XK75</accession>
<keyword evidence="7 12" id="KW-0862">Zinc</keyword>
<feature type="binding site" evidence="12">
    <location>
        <position position="242"/>
    </location>
    <ligand>
        <name>Zn(2+)</name>
        <dbReference type="ChEBI" id="CHEBI:29105"/>
    </ligand>
</feature>
<feature type="domain" description="Cysteinyl-tRNA synthetase class Ia DALR" evidence="14">
    <location>
        <begin position="359"/>
        <end position="425"/>
    </location>
</feature>
<dbReference type="AlphaFoldDB" id="A0A7D5XK75"/>
<dbReference type="Pfam" id="PF23493">
    <property type="entry name" value="CysS_C"/>
    <property type="match status" value="1"/>
</dbReference>
<dbReference type="InterPro" id="IPR024909">
    <property type="entry name" value="Cys-tRNA/MSH_ligase"/>
</dbReference>
<evidence type="ECO:0000256" key="8">
    <source>
        <dbReference type="ARBA" id="ARBA00022840"/>
    </source>
</evidence>
<dbReference type="PRINTS" id="PR00983">
    <property type="entry name" value="TRNASYNTHCYS"/>
</dbReference>
<dbReference type="PANTHER" id="PTHR10890:SF3">
    <property type="entry name" value="CYSTEINE--TRNA LIGASE, CYTOPLASMIC"/>
    <property type="match status" value="1"/>
</dbReference>
<name>A0A7D5XK75_FERL1</name>
<dbReference type="InterPro" id="IPR015273">
    <property type="entry name" value="Cys-tRNA-synt_Ia_DALR"/>
</dbReference>
<keyword evidence="8 12" id="KW-0067">ATP-binding</keyword>
<evidence type="ECO:0000256" key="11">
    <source>
        <dbReference type="ARBA" id="ARBA00047398"/>
    </source>
</evidence>
<evidence type="ECO:0000313" key="16">
    <source>
        <dbReference type="Proteomes" id="UP000510821"/>
    </source>
</evidence>
<dbReference type="EMBL" id="CP058998">
    <property type="protein sequence ID" value="QLJ53169.1"/>
    <property type="molecule type" value="Genomic_DNA"/>
</dbReference>
<feature type="binding site" evidence="12">
    <location>
        <position position="278"/>
    </location>
    <ligand>
        <name>ATP</name>
        <dbReference type="ChEBI" id="CHEBI:30616"/>
    </ligand>
</feature>